<organism evidence="1">
    <name type="scientific">Solanum chacoense</name>
    <name type="common">Chaco potato</name>
    <dbReference type="NCBI Taxonomy" id="4108"/>
    <lineage>
        <taxon>Eukaryota</taxon>
        <taxon>Viridiplantae</taxon>
        <taxon>Streptophyta</taxon>
        <taxon>Embryophyta</taxon>
        <taxon>Tracheophyta</taxon>
        <taxon>Spermatophyta</taxon>
        <taxon>Magnoliopsida</taxon>
        <taxon>eudicotyledons</taxon>
        <taxon>Gunneridae</taxon>
        <taxon>Pentapetalae</taxon>
        <taxon>asterids</taxon>
        <taxon>lamiids</taxon>
        <taxon>Solanales</taxon>
        <taxon>Solanaceae</taxon>
        <taxon>Solanoideae</taxon>
        <taxon>Solaneae</taxon>
        <taxon>Solanum</taxon>
    </lineage>
</organism>
<reference evidence="1" key="1">
    <citation type="submission" date="2015-12" db="EMBL/GenBank/DDBJ databases">
        <title>Gene expression during late stages of embryo sac development: a critical building block for successful pollen-pistil interactions.</title>
        <authorList>
            <person name="Liu Y."/>
            <person name="Joly V."/>
            <person name="Sabar M."/>
            <person name="Matton D.P."/>
        </authorList>
    </citation>
    <scope>NUCLEOTIDE SEQUENCE</scope>
</reference>
<evidence type="ECO:0000313" key="1">
    <source>
        <dbReference type="EMBL" id="JAP07539.1"/>
    </source>
</evidence>
<proteinExistence type="predicted"/>
<accession>A0A0V0GHZ6</accession>
<dbReference type="AlphaFoldDB" id="A0A0V0GHZ6"/>
<dbReference type="EMBL" id="GEDG01038536">
    <property type="protein sequence ID" value="JAP07539.1"/>
    <property type="molecule type" value="Transcribed_RNA"/>
</dbReference>
<protein>
    <submittedName>
        <fullName evidence="1">Putative ovule protein</fullName>
    </submittedName>
</protein>
<sequence>MEAKKVQHHLRQLWQPTPNYSEFSPVFSSRSITFTPQPTGCLEIAPPDIEERSVGLESSFPQSTPCYPQSLS</sequence>
<name>A0A0V0GHZ6_SOLCH</name>